<dbReference type="PANTHER" id="PTHR43751:SF2">
    <property type="entry name" value="SULFATASE N-TERMINAL DOMAIN-CONTAINING PROTEIN"/>
    <property type="match status" value="1"/>
</dbReference>
<dbReference type="Gene3D" id="1.10.10.10">
    <property type="entry name" value="Winged helix-like DNA-binding domain superfamily/Winged helix DNA-binding domain"/>
    <property type="match status" value="1"/>
</dbReference>
<dbReference type="SUPFAM" id="SSF46894">
    <property type="entry name" value="C-terminal effector domain of the bipartite response regulators"/>
    <property type="match status" value="1"/>
</dbReference>
<reference evidence="3 4" key="1">
    <citation type="submission" date="2024-02" db="EMBL/GenBank/DDBJ databases">
        <authorList>
            <person name="Chen Y."/>
            <person name="Shah S."/>
            <person name="Dougan E. K."/>
            <person name="Thang M."/>
            <person name="Chan C."/>
        </authorList>
    </citation>
    <scope>NUCLEOTIDE SEQUENCE [LARGE SCALE GENOMIC DNA]</scope>
</reference>
<evidence type="ECO:0000313" key="4">
    <source>
        <dbReference type="Proteomes" id="UP001642464"/>
    </source>
</evidence>
<dbReference type="PROSITE" id="PS00622">
    <property type="entry name" value="HTH_LUXR_1"/>
    <property type="match status" value="1"/>
</dbReference>
<dbReference type="InterPro" id="IPR022488">
    <property type="entry name" value="PPK2-related"/>
</dbReference>
<dbReference type="SUPFAM" id="SSF52540">
    <property type="entry name" value="P-loop containing nucleoside triphosphate hydrolases"/>
    <property type="match status" value="1"/>
</dbReference>
<evidence type="ECO:0000313" key="3">
    <source>
        <dbReference type="EMBL" id="CAK9037485.1"/>
    </source>
</evidence>
<dbReference type="InterPro" id="IPR022300">
    <property type="entry name" value="PPK2-rel_1"/>
</dbReference>
<organism evidence="3 4">
    <name type="scientific">Durusdinium trenchii</name>
    <dbReference type="NCBI Taxonomy" id="1381693"/>
    <lineage>
        <taxon>Eukaryota</taxon>
        <taxon>Sar</taxon>
        <taxon>Alveolata</taxon>
        <taxon>Dinophyceae</taxon>
        <taxon>Suessiales</taxon>
        <taxon>Symbiodiniaceae</taxon>
        <taxon>Durusdinium</taxon>
    </lineage>
</organism>
<name>A0ABP0LE98_9DINO</name>
<dbReference type="SUPFAM" id="SSF53649">
    <property type="entry name" value="Alkaline phosphatase-like"/>
    <property type="match status" value="1"/>
</dbReference>
<dbReference type="Gene3D" id="3.40.50.300">
    <property type="entry name" value="P-loop containing nucleotide triphosphate hydrolases"/>
    <property type="match status" value="1"/>
</dbReference>
<dbReference type="InterPro" id="IPR016032">
    <property type="entry name" value="Sig_transdc_resp-reg_C-effctor"/>
</dbReference>
<dbReference type="SMART" id="SM00421">
    <property type="entry name" value="HTH_LUXR"/>
    <property type="match status" value="1"/>
</dbReference>
<dbReference type="InterPro" id="IPR000917">
    <property type="entry name" value="Sulfatase_N"/>
</dbReference>
<dbReference type="Proteomes" id="UP001642464">
    <property type="component" value="Unassembled WGS sequence"/>
</dbReference>
<accession>A0ABP0LE98</accession>
<dbReference type="Gene3D" id="3.30.1120.10">
    <property type="match status" value="1"/>
</dbReference>
<dbReference type="EMBL" id="CAXAMM010015891">
    <property type="protein sequence ID" value="CAK9037485.1"/>
    <property type="molecule type" value="Genomic_DNA"/>
</dbReference>
<feature type="coiled-coil region" evidence="1">
    <location>
        <begin position="587"/>
        <end position="621"/>
    </location>
</feature>
<dbReference type="PROSITE" id="PS50043">
    <property type="entry name" value="HTH_LUXR_2"/>
    <property type="match status" value="1"/>
</dbReference>
<comment type="caution">
    <text evidence="3">The sequence shown here is derived from an EMBL/GenBank/DDBJ whole genome shotgun (WGS) entry which is preliminary data.</text>
</comment>
<keyword evidence="1" id="KW-0175">Coiled coil</keyword>
<proteinExistence type="predicted"/>
<dbReference type="PRINTS" id="PR00038">
    <property type="entry name" value="HTHLUXR"/>
</dbReference>
<dbReference type="InterPro" id="IPR052701">
    <property type="entry name" value="GAG_Ulvan_Degrading_Sulfatases"/>
</dbReference>
<dbReference type="PANTHER" id="PTHR43751">
    <property type="entry name" value="SULFATASE"/>
    <property type="match status" value="1"/>
</dbReference>
<dbReference type="InterPro" id="IPR027417">
    <property type="entry name" value="P-loop_NTPase"/>
</dbReference>
<dbReference type="NCBIfam" id="TIGR03709">
    <property type="entry name" value="PPK2_rel_1"/>
    <property type="match status" value="1"/>
</dbReference>
<feature type="domain" description="HTH luxR-type" evidence="2">
    <location>
        <begin position="1"/>
        <end position="63"/>
    </location>
</feature>
<protein>
    <submittedName>
        <fullName evidence="3">Polyphosphate:ADP phosphotransferase (Polyphosphate kinase PPK2)</fullName>
    </submittedName>
</protein>
<gene>
    <name evidence="3" type="ORF">SCF082_LOCUS22183</name>
</gene>
<keyword evidence="3" id="KW-0418">Kinase</keyword>
<evidence type="ECO:0000259" key="2">
    <source>
        <dbReference type="PROSITE" id="PS50043"/>
    </source>
</evidence>
<keyword evidence="3" id="KW-0808">Transferase</keyword>
<dbReference type="CDD" id="cd06170">
    <property type="entry name" value="LuxR_C_like"/>
    <property type="match status" value="1"/>
</dbReference>
<keyword evidence="4" id="KW-1185">Reference proteome</keyword>
<dbReference type="InterPro" id="IPR017850">
    <property type="entry name" value="Alkaline_phosphatase_core_sf"/>
</dbReference>
<evidence type="ECO:0000256" key="1">
    <source>
        <dbReference type="SAM" id="Coils"/>
    </source>
</evidence>
<sequence length="861" mass="99228">MAIELTNREREVVRLISLGCSNKEVARILGLAVSTVDTHRTNAMNKLGVRKVALLTRLAIKHRITKSTDTLTPAEKRKDKPNILVIFGDDIGQTNVSAYTMGLVGYRTPNIDRIAKQGMIFTDYYAEQSCTAGRSTFITGQCCYRTGLAKVGLPGADLGLQAEDPTIAELLKPHGYATGQFGKNHLGDKDEFLPTAHGFDEFFGNLYHLNAEEEPENRNYPTDPAFRKKFGPRGVIHSFADGKIEDTGPLTKKRMETVDDETSDAAVDFIERQVKADKPFFCWMNTTRMHFRTHVREENRDKPGLTSRTEYADGMIEHDKVVGKILDKLDELGIADNTIVLYSTDNGPHKNTWPDAGLSPFRNEKNSNWEGAFRVPCAIRWPGKIKEGSVSNGIVSGLDWLPTFLAAVGEPDIKEKLLEGHEAAGKNFKVHLDGYNQLPYLTGEADESPRKEFFYFNDDGQIVGMRFENWKLVFLEQRARGTLKVWAEPFTPLRLPKMFDLRADPYEQADITSNTYYDWLLDHAFLLVPAQQYAGEFLATFKDYPPRQKPASFNLEEVMQKLQEGFSMHISVDPKEFRVTGEHKFKLKKHDTKIKDLYKDKDDYKELLEEFAEEINDLQEMMYAHDRYSMLLVFQAMDAAGKDGTIRHIMSGVNVHGVDVHAFKQPSAEELDHDFLWRTNRRLPQRGRIGIFNRSYYEEVLVVKVHPEIVHKSQQVPAEYTNDLDKFWERRYESIRDMEKHLWRCGTRVVKFFLNLSRDEQRDRFIARIDEPEKNWKFSEGDVSERKYWDEYMQAYEEAINSTATKHAPWYVIPADDKKNMRLIVADVVLQELKSLDMQYPEVSDARRAELQQYRARLEND</sequence>
<dbReference type="InterPro" id="IPR036388">
    <property type="entry name" value="WH-like_DNA-bd_sf"/>
</dbReference>
<dbReference type="CDD" id="cd16142">
    <property type="entry name" value="ARS_like"/>
    <property type="match status" value="1"/>
</dbReference>
<dbReference type="InterPro" id="IPR000792">
    <property type="entry name" value="Tscrpt_reg_LuxR_C"/>
</dbReference>
<dbReference type="Gene3D" id="3.40.720.10">
    <property type="entry name" value="Alkaline Phosphatase, subunit A"/>
    <property type="match status" value="1"/>
</dbReference>
<dbReference type="Pfam" id="PF03976">
    <property type="entry name" value="PPK2"/>
    <property type="match status" value="1"/>
</dbReference>
<dbReference type="Pfam" id="PF00884">
    <property type="entry name" value="Sulfatase"/>
    <property type="match status" value="1"/>
</dbReference>
<dbReference type="Pfam" id="PF00196">
    <property type="entry name" value="GerE"/>
    <property type="match status" value="1"/>
</dbReference>
<dbReference type="GO" id="GO:0016301">
    <property type="term" value="F:kinase activity"/>
    <property type="evidence" value="ECO:0007669"/>
    <property type="project" value="UniProtKB-KW"/>
</dbReference>